<sequence>MNYMECIYKDLEKCVTTSKIHKFLVFVEGDIKEIYEGHYLVACINMKKKTFYTKYKLMGEVLLFSRYLKGLGYCPVEHTEELQQDAFGRIIGNFPFKRHKVTNLFNI</sequence>
<protein>
    <submittedName>
        <fullName evidence="1">Uncharacterized protein</fullName>
    </submittedName>
</protein>
<comment type="caution">
    <text evidence="1">The sequence shown here is derived from an EMBL/GenBank/DDBJ whole genome shotgun (WGS) entry which is preliminary data.</text>
</comment>
<reference evidence="1 2" key="1">
    <citation type="submission" date="2021-01" db="EMBL/GenBank/DDBJ databases">
        <title>Genomic Encyclopedia of Type Strains, Phase IV (KMG-IV): sequencing the most valuable type-strain genomes for metagenomic binning, comparative biology and taxonomic classification.</title>
        <authorList>
            <person name="Goeker M."/>
        </authorList>
    </citation>
    <scope>NUCLEOTIDE SEQUENCE [LARGE SCALE GENOMIC DNA]</scope>
    <source>
        <strain evidence="1 2">DSM 25890</strain>
    </source>
</reference>
<evidence type="ECO:0000313" key="1">
    <source>
        <dbReference type="EMBL" id="MBM7616293.1"/>
    </source>
</evidence>
<evidence type="ECO:0000313" key="2">
    <source>
        <dbReference type="Proteomes" id="UP001314796"/>
    </source>
</evidence>
<dbReference type="Proteomes" id="UP001314796">
    <property type="component" value="Unassembled WGS sequence"/>
</dbReference>
<organism evidence="1 2">
    <name type="scientific">Alkaliphilus hydrothermalis</name>
    <dbReference type="NCBI Taxonomy" id="1482730"/>
    <lineage>
        <taxon>Bacteria</taxon>
        <taxon>Bacillati</taxon>
        <taxon>Bacillota</taxon>
        <taxon>Clostridia</taxon>
        <taxon>Peptostreptococcales</taxon>
        <taxon>Natronincolaceae</taxon>
        <taxon>Alkaliphilus</taxon>
    </lineage>
</organism>
<keyword evidence="2" id="KW-1185">Reference proteome</keyword>
<name>A0ABS2NTK9_9FIRM</name>
<dbReference type="RefSeq" id="WP_204404364.1">
    <property type="nucleotide sequence ID" value="NZ_JAFBEE010000030.1"/>
</dbReference>
<proteinExistence type="predicted"/>
<gene>
    <name evidence="1" type="ORF">JOC73_002875</name>
</gene>
<dbReference type="EMBL" id="JAFBEE010000030">
    <property type="protein sequence ID" value="MBM7616293.1"/>
    <property type="molecule type" value="Genomic_DNA"/>
</dbReference>
<accession>A0ABS2NTK9</accession>